<feature type="compositionally biased region" description="Basic residues" evidence="1">
    <location>
        <begin position="171"/>
        <end position="180"/>
    </location>
</feature>
<dbReference type="AlphaFoldDB" id="A0A9Q1QSN5"/>
<feature type="compositionally biased region" description="Basic residues" evidence="1">
    <location>
        <begin position="197"/>
        <end position="207"/>
    </location>
</feature>
<feature type="compositionally biased region" description="Basic and acidic residues" evidence="1">
    <location>
        <begin position="144"/>
        <end position="162"/>
    </location>
</feature>
<gene>
    <name evidence="2" type="ORF">Cgig2_016742</name>
</gene>
<dbReference type="Proteomes" id="UP001153076">
    <property type="component" value="Unassembled WGS sequence"/>
</dbReference>
<evidence type="ECO:0000256" key="1">
    <source>
        <dbReference type="SAM" id="MobiDB-lite"/>
    </source>
</evidence>
<dbReference type="EMBL" id="JAKOGI010000006">
    <property type="protein sequence ID" value="KAJ8452161.1"/>
    <property type="molecule type" value="Genomic_DNA"/>
</dbReference>
<protein>
    <submittedName>
        <fullName evidence="2">Uncharacterized protein</fullName>
    </submittedName>
</protein>
<keyword evidence="3" id="KW-1185">Reference proteome</keyword>
<accession>A0A9Q1QSN5</accession>
<feature type="compositionally biased region" description="Basic and acidic residues" evidence="1">
    <location>
        <begin position="208"/>
        <end position="220"/>
    </location>
</feature>
<proteinExistence type="predicted"/>
<reference evidence="2" key="1">
    <citation type="submission" date="2022-04" db="EMBL/GenBank/DDBJ databases">
        <title>Carnegiea gigantea Genome sequencing and assembly v2.</title>
        <authorList>
            <person name="Copetti D."/>
            <person name="Sanderson M.J."/>
            <person name="Burquez A."/>
            <person name="Wojciechowski M.F."/>
        </authorList>
    </citation>
    <scope>NUCLEOTIDE SEQUENCE</scope>
    <source>
        <strain evidence="2">SGP5-SGP5p</strain>
        <tissue evidence="2">Aerial part</tissue>
    </source>
</reference>
<evidence type="ECO:0000313" key="3">
    <source>
        <dbReference type="Proteomes" id="UP001153076"/>
    </source>
</evidence>
<feature type="region of interest" description="Disordered" evidence="1">
    <location>
        <begin position="111"/>
        <end position="234"/>
    </location>
</feature>
<name>A0A9Q1QSN5_9CARY</name>
<feature type="compositionally biased region" description="Basic and acidic residues" evidence="1">
    <location>
        <begin position="181"/>
        <end position="196"/>
    </location>
</feature>
<organism evidence="2 3">
    <name type="scientific">Carnegiea gigantea</name>
    <dbReference type="NCBI Taxonomy" id="171969"/>
    <lineage>
        <taxon>Eukaryota</taxon>
        <taxon>Viridiplantae</taxon>
        <taxon>Streptophyta</taxon>
        <taxon>Embryophyta</taxon>
        <taxon>Tracheophyta</taxon>
        <taxon>Spermatophyta</taxon>
        <taxon>Magnoliopsida</taxon>
        <taxon>eudicotyledons</taxon>
        <taxon>Gunneridae</taxon>
        <taxon>Pentapetalae</taxon>
        <taxon>Caryophyllales</taxon>
        <taxon>Cactineae</taxon>
        <taxon>Cactaceae</taxon>
        <taxon>Cactoideae</taxon>
        <taxon>Echinocereeae</taxon>
        <taxon>Carnegiea</taxon>
    </lineage>
</organism>
<comment type="caution">
    <text evidence="2">The sequence shown here is derived from an EMBL/GenBank/DDBJ whole genome shotgun (WGS) entry which is preliminary data.</text>
</comment>
<evidence type="ECO:0000313" key="2">
    <source>
        <dbReference type="EMBL" id="KAJ8452161.1"/>
    </source>
</evidence>
<sequence>MDNAEIEGGDDKFISPLGRKYRPVPPVVADDSAVVEMSSMDPSSSSSNPRTIKVNAEANMGPDGRESLSASHAEVNGVHRESKLELFGFDSLVNILGLRSKLKLRRLEKSPATGLRREPHRLRQRVPTVALDASRKKKTKGGRAKLEKPLRCPRKVVGDKTAGESLAVGHRASRRPPQRPHPRENTEEQRRSEEKRGRRPMKTHRPPVSRDDGGFRRPEVQRAPGCPPMTSRQP</sequence>
<dbReference type="OrthoDB" id="2020542at2759"/>